<evidence type="ECO:0000256" key="2">
    <source>
        <dbReference type="ARBA" id="ARBA00022723"/>
    </source>
</evidence>
<dbReference type="Gene3D" id="1.50.10.160">
    <property type="match status" value="1"/>
</dbReference>
<organism evidence="6">
    <name type="scientific">Vittaria appalachiana</name>
    <dbReference type="NCBI Taxonomy" id="57323"/>
    <lineage>
        <taxon>Eukaryota</taxon>
        <taxon>Viridiplantae</taxon>
        <taxon>Streptophyta</taxon>
        <taxon>Embryophyta</taxon>
        <taxon>Tracheophyta</taxon>
        <taxon>Polypodiopsida</taxon>
        <taxon>Polypodiidae</taxon>
        <taxon>Polypodiales</taxon>
        <taxon>Pteridineae</taxon>
        <taxon>Pteridaceae</taxon>
        <taxon>Vittarioideae</taxon>
        <taxon>Vittaria</taxon>
    </lineage>
</organism>
<dbReference type="SUPFAM" id="SSF48239">
    <property type="entry name" value="Terpenoid cyclases/Protein prenyltransferases"/>
    <property type="match status" value="2"/>
</dbReference>
<accession>A0A8U0D888</accession>
<dbReference type="InterPro" id="IPR044814">
    <property type="entry name" value="Terpene_cyclase_plant_C1"/>
</dbReference>
<dbReference type="SFLD" id="SFLDG01019">
    <property type="entry name" value="Terpene_Cyclase_Like_1_C_Termi"/>
    <property type="match status" value="1"/>
</dbReference>
<dbReference type="InterPro" id="IPR036965">
    <property type="entry name" value="Terpene_synth_N_sf"/>
</dbReference>
<dbReference type="PANTHER" id="PTHR31739:SF25">
    <property type="entry name" value="(E,E)-GERANYLLINALOOL SYNTHASE"/>
    <property type="match status" value="1"/>
</dbReference>
<dbReference type="Pfam" id="PF01397">
    <property type="entry name" value="Terpene_synth"/>
    <property type="match status" value="1"/>
</dbReference>
<dbReference type="InterPro" id="IPR008949">
    <property type="entry name" value="Isoprenoid_synthase_dom_sf"/>
</dbReference>
<dbReference type="GO" id="GO:0016102">
    <property type="term" value="P:diterpenoid biosynthetic process"/>
    <property type="evidence" value="ECO:0007669"/>
    <property type="project" value="InterPro"/>
</dbReference>
<protein>
    <submittedName>
        <fullName evidence="6">Ent-isopimara 8,15 diene synthase</fullName>
    </submittedName>
</protein>
<dbReference type="InterPro" id="IPR050148">
    <property type="entry name" value="Terpene_synthase-like"/>
</dbReference>
<feature type="domain" description="Terpene synthase metal-binding" evidence="5">
    <location>
        <begin position="513"/>
        <end position="746"/>
    </location>
</feature>
<comment type="cofactor">
    <cofactor evidence="1">
        <name>Mg(2+)</name>
        <dbReference type="ChEBI" id="CHEBI:18420"/>
    </cofactor>
</comment>
<keyword evidence="3" id="KW-0460">Magnesium</keyword>
<dbReference type="InterPro" id="IPR008930">
    <property type="entry name" value="Terpenoid_cyclase/PrenylTrfase"/>
</dbReference>
<dbReference type="InterPro" id="IPR005630">
    <property type="entry name" value="Terpene_synthase_metal-bd"/>
</dbReference>
<feature type="domain" description="Terpene synthase N-terminal" evidence="4">
    <location>
        <begin position="237"/>
        <end position="443"/>
    </location>
</feature>
<dbReference type="Gene3D" id="1.50.10.130">
    <property type="entry name" value="Terpene synthase, N-terminal domain"/>
    <property type="match status" value="1"/>
</dbReference>
<sequence>MCASLTEHGRAATQPSALSGNIAIASALHTIQRRPVLTPQQPNQGTEVHIDANQLTQQWIKEIKDKFTSLDLGHITVSAYDTAWVAMVPSLHDPNSPQFPQCLDWIIQNQLSDGSWGDEDVFLAYERVCNTIACLVALKTWDRENNTFLKGIEYICKNLERIQYEAIEYMPTAFEIIFPGLLEDAKLLGIDLPYDLPIVHNLAIERQKKLQRIPMEILHSQPTTLLHSLEGLHRVVNWERMLKLQAKNGSFLFSPASTACALRYTKDTRCLDYLNFVLQKYKDAVPSVYPVDLFERMWMVDRLERLGISRHFHEEIHNVLQYVYRNWTKDGLAWAKESNVFDVDDTAMGFLLLRNHGFIVSPDVFKQFRSGNEFFCFKGQTSQAITGLHNLHRASQLLFPNENILENSYNFTRSFLVEKQKEENLHDKWVISKSIKAEVEYSLSHPWIQSLPRIETRNFIENYGVKDAWIAKSLYKMKFINNETYVNLAKVDYNYCQFLLQKEMAHILKWNEKCGFDKLIFARQNPIGCFFSIAATLFEPEYMHARITWAKMSILITLIDDLYDVHGSLHDLAKFTSMIERWDLESIDLLSKDMKIIFLGLHNTINSIKNEALNHQGHDFSFYIKKLMRKVVHSMHKEAKWRHLNHFPDIEEYMDNAKVSIALETIIQPTSLFLGENVLEEEFETDAYLSMMCPLSTISRINNDIQGYKREKSQGKVSCVSIFLKENPSSSDLEAINHFKHIRDQLTKVLVKECLTNSSVSRKKRMLHLNFAKIINYFYSKGDGHTSIKYMYEDVKKTMYMPIP</sequence>
<dbReference type="FunFam" id="1.10.600.10:FF:000005">
    <property type="entry name" value="Ent-kaur-16-ene synthase, chloroplastic"/>
    <property type="match status" value="1"/>
</dbReference>
<dbReference type="Gene3D" id="1.10.600.10">
    <property type="entry name" value="Farnesyl Diphosphate Synthase"/>
    <property type="match status" value="1"/>
</dbReference>
<evidence type="ECO:0000256" key="1">
    <source>
        <dbReference type="ARBA" id="ARBA00001946"/>
    </source>
</evidence>
<proteinExistence type="evidence at transcript level"/>
<evidence type="ECO:0000313" key="6">
    <source>
        <dbReference type="EMBL" id="UPQ49788.1"/>
    </source>
</evidence>
<dbReference type="SUPFAM" id="SSF48576">
    <property type="entry name" value="Terpenoid synthases"/>
    <property type="match status" value="1"/>
</dbReference>
<evidence type="ECO:0000259" key="4">
    <source>
        <dbReference type="Pfam" id="PF01397"/>
    </source>
</evidence>
<dbReference type="SFLD" id="SFLDG01014">
    <property type="entry name" value="Terpene_Cyclase_Like_1_N-term"/>
    <property type="match status" value="1"/>
</dbReference>
<dbReference type="GO" id="GO:0000287">
    <property type="term" value="F:magnesium ion binding"/>
    <property type="evidence" value="ECO:0007669"/>
    <property type="project" value="InterPro"/>
</dbReference>
<dbReference type="InterPro" id="IPR001906">
    <property type="entry name" value="Terpene_synth_N"/>
</dbReference>
<keyword evidence="2" id="KW-0479">Metal-binding</keyword>
<dbReference type="EMBL" id="OL989449">
    <property type="protein sequence ID" value="UPQ49788.1"/>
    <property type="molecule type" value="mRNA"/>
</dbReference>
<dbReference type="InterPro" id="IPR034741">
    <property type="entry name" value="Terpene_cyclase-like_1_C"/>
</dbReference>
<name>A0A8U0D888_9MONI</name>
<dbReference type="Pfam" id="PF03936">
    <property type="entry name" value="Terpene_synth_C"/>
    <property type="match status" value="1"/>
</dbReference>
<dbReference type="FunFam" id="1.50.10.130:FF:000002">
    <property type="entry name" value="Ent-copalyl diphosphate synthase, chloroplastic"/>
    <property type="match status" value="1"/>
</dbReference>
<dbReference type="SFLD" id="SFLDS00005">
    <property type="entry name" value="Isoprenoid_Synthase_Type_I"/>
    <property type="match status" value="1"/>
</dbReference>
<evidence type="ECO:0000259" key="5">
    <source>
        <dbReference type="Pfam" id="PF03936"/>
    </source>
</evidence>
<dbReference type="GO" id="GO:0010333">
    <property type="term" value="F:terpene synthase activity"/>
    <property type="evidence" value="ECO:0007669"/>
    <property type="project" value="InterPro"/>
</dbReference>
<dbReference type="SFLD" id="SFLDG01605">
    <property type="entry name" value="Terpene_Cyclase_Like_1_N-term"/>
    <property type="match status" value="1"/>
</dbReference>
<reference evidence="6" key="1">
    <citation type="journal article" date="2022" name="Proc. Natl. Acad. Sci. U.S.A.">
        <title>Origin and early evolution of the plant terpene synthase family.</title>
        <authorList>
            <person name="Jia Q."/>
            <person name="Brown R."/>
            <person name="Koellner T.G."/>
            <person name="Fu J."/>
            <person name="Chen X."/>
            <person name="Wong G.K.-S."/>
            <person name="Gershenzon J."/>
            <person name="Peters R.J."/>
            <person name="Chen F."/>
        </authorList>
    </citation>
    <scope>NUCLEOTIDE SEQUENCE</scope>
</reference>
<dbReference type="AlphaFoldDB" id="A0A8U0D888"/>
<evidence type="ECO:0000256" key="3">
    <source>
        <dbReference type="ARBA" id="ARBA00022842"/>
    </source>
</evidence>
<dbReference type="PANTHER" id="PTHR31739">
    <property type="entry name" value="ENT-COPALYL DIPHOSPHATE SYNTHASE, CHLOROPLASTIC"/>
    <property type="match status" value="1"/>
</dbReference>
<dbReference type="CDD" id="cd00684">
    <property type="entry name" value="Terpene_cyclase_plant_C1"/>
    <property type="match status" value="1"/>
</dbReference>